<proteinExistence type="predicted"/>
<dbReference type="EMBL" id="JYDI01001108">
    <property type="protein sequence ID" value="KRY41075.1"/>
    <property type="molecule type" value="Genomic_DNA"/>
</dbReference>
<reference evidence="1 2" key="1">
    <citation type="submission" date="2015-01" db="EMBL/GenBank/DDBJ databases">
        <title>Evolution of Trichinella species and genotypes.</title>
        <authorList>
            <person name="Korhonen P.K."/>
            <person name="Edoardo P."/>
            <person name="Giuseppe L.R."/>
            <person name="Gasser R.B."/>
        </authorList>
    </citation>
    <scope>NUCLEOTIDE SEQUENCE [LARGE SCALE GENOMIC DNA]</scope>
    <source>
        <strain evidence="1">ISS120</strain>
    </source>
</reference>
<dbReference type="AlphaFoldDB" id="A0A0V1BX95"/>
<keyword evidence="2" id="KW-1185">Reference proteome</keyword>
<gene>
    <name evidence="1" type="ORF">T03_1680</name>
</gene>
<accession>A0A0V1BX95</accession>
<evidence type="ECO:0000313" key="1">
    <source>
        <dbReference type="EMBL" id="KRY41075.1"/>
    </source>
</evidence>
<organism evidence="1 2">
    <name type="scientific">Trichinella britovi</name>
    <name type="common">Parasitic roundworm</name>
    <dbReference type="NCBI Taxonomy" id="45882"/>
    <lineage>
        <taxon>Eukaryota</taxon>
        <taxon>Metazoa</taxon>
        <taxon>Ecdysozoa</taxon>
        <taxon>Nematoda</taxon>
        <taxon>Enoplea</taxon>
        <taxon>Dorylaimia</taxon>
        <taxon>Trichinellida</taxon>
        <taxon>Trichinellidae</taxon>
        <taxon>Trichinella</taxon>
    </lineage>
</organism>
<name>A0A0V1BX95_TRIBR</name>
<protein>
    <submittedName>
        <fullName evidence="1">Uncharacterized protein</fullName>
    </submittedName>
</protein>
<sequence length="44" mass="5199">MDTTQQSYNVLGLIWQTSPLHYPAWIMRERSSSHESTIQHINLQ</sequence>
<dbReference type="Proteomes" id="UP000054653">
    <property type="component" value="Unassembled WGS sequence"/>
</dbReference>
<evidence type="ECO:0000313" key="2">
    <source>
        <dbReference type="Proteomes" id="UP000054653"/>
    </source>
</evidence>
<comment type="caution">
    <text evidence="1">The sequence shown here is derived from an EMBL/GenBank/DDBJ whole genome shotgun (WGS) entry which is preliminary data.</text>
</comment>